<dbReference type="Proteomes" id="UP000815677">
    <property type="component" value="Unassembled WGS sequence"/>
</dbReference>
<keyword evidence="2" id="KW-1133">Transmembrane helix</keyword>
<organism evidence="4 5">
    <name type="scientific">Mycena chlorophos</name>
    <name type="common">Agaric fungus</name>
    <name type="synonym">Agaricus chlorophos</name>
    <dbReference type="NCBI Taxonomy" id="658473"/>
    <lineage>
        <taxon>Eukaryota</taxon>
        <taxon>Fungi</taxon>
        <taxon>Dikarya</taxon>
        <taxon>Basidiomycota</taxon>
        <taxon>Agaricomycotina</taxon>
        <taxon>Agaricomycetes</taxon>
        <taxon>Agaricomycetidae</taxon>
        <taxon>Agaricales</taxon>
        <taxon>Marasmiineae</taxon>
        <taxon>Mycenaceae</taxon>
        <taxon>Mycena</taxon>
    </lineage>
</organism>
<feature type="transmembrane region" description="Helical" evidence="2">
    <location>
        <begin position="377"/>
        <end position="398"/>
    </location>
</feature>
<evidence type="ECO:0000256" key="2">
    <source>
        <dbReference type="SAM" id="Phobius"/>
    </source>
</evidence>
<evidence type="ECO:0000313" key="4">
    <source>
        <dbReference type="EMBL" id="GAT43306.1"/>
    </source>
</evidence>
<keyword evidence="2" id="KW-0472">Membrane</keyword>
<feature type="compositionally biased region" description="Polar residues" evidence="1">
    <location>
        <begin position="590"/>
        <end position="599"/>
    </location>
</feature>
<dbReference type="EMBL" id="DF838807">
    <property type="protein sequence ID" value="GAT43306.1"/>
    <property type="molecule type" value="Genomic_DNA"/>
</dbReference>
<evidence type="ECO:0000256" key="3">
    <source>
        <dbReference type="SAM" id="SignalP"/>
    </source>
</evidence>
<keyword evidence="5" id="KW-1185">Reference proteome</keyword>
<keyword evidence="2" id="KW-0812">Transmembrane</keyword>
<feature type="chain" id="PRO_5045669236" evidence="3">
    <location>
        <begin position="21"/>
        <end position="668"/>
    </location>
</feature>
<reference evidence="4" key="1">
    <citation type="submission" date="2014-09" db="EMBL/GenBank/DDBJ databases">
        <title>Genome sequence of the luminous mushroom Mycena chlorophos for searching fungal bioluminescence genes.</title>
        <authorList>
            <person name="Tanaka Y."/>
            <person name="Kasuga D."/>
            <person name="Oba Y."/>
            <person name="Hase S."/>
            <person name="Sato K."/>
            <person name="Oba Y."/>
            <person name="Sakakibara Y."/>
        </authorList>
    </citation>
    <scope>NUCLEOTIDE SEQUENCE</scope>
</reference>
<evidence type="ECO:0000256" key="1">
    <source>
        <dbReference type="SAM" id="MobiDB-lite"/>
    </source>
</evidence>
<feature type="region of interest" description="Disordered" evidence="1">
    <location>
        <begin position="71"/>
        <end position="92"/>
    </location>
</feature>
<evidence type="ECO:0000313" key="5">
    <source>
        <dbReference type="Proteomes" id="UP000815677"/>
    </source>
</evidence>
<feature type="signal peptide" evidence="3">
    <location>
        <begin position="1"/>
        <end position="20"/>
    </location>
</feature>
<protein>
    <submittedName>
        <fullName evidence="4">Uncharacterized protein</fullName>
    </submittedName>
</protein>
<accession>A0ABQ0KWP6</accession>
<sequence>MRPFSALLVLALLASNVAFALPIVAQDENFHPPFKSSPLYRVSRDRSSESSSPHRPFDRNVLYECFCSSRVTSRTEPPGTRRRRKRAGKPSTYSDERDITLLRVDGFADALVEPNAVNSVYIRADPGHTPFRTPNLYEGPVDETRKRVTQSQDCIVVDGPLAYIEGFSIPSLPSLHRISLKLVGLIVPLLSAAPRPELAHELTDVKPPLIWIVASLLAPTAFAAAFCSPTVFRRVAFYNSLLAALIGEAINQYPSIWWMAGSNVFAKGAFGSLTNTPMSSLSTLRFDITKTFPLATTFHPESLEQPVRSTTIVFLQALRRPFAPRNYMYLLDHYTLLHLPLSPLKAAVQSQLSFTKQVLAVLKRNLVRSLRGIGRTLISYLPAFWAIVLSLDIIAFSVSPDSAAIKLFLEVLTLRRQFSALLSDSSVTCFPTHQSKTMCYLSDLLEPARPMSSLEYFLSEMTALMGACLVFDLSSRLEAKIPLYDSPTAPLIAILEASYRLTVGHLVPFVLFASRLVLPAMLRTMHALWGFMFGWLCDDLRLLAQDLLLVRLHFGATELPQRVPTGPELQRPQLPPLAIPDDDEDGAALANQSGSTVRSPSLKFEGADEALIGAVVPESHARLPSISSSGSKTLVDIDVDIRVEYGKGFGPEGMRKVVKKVYELDGLL</sequence>
<feature type="region of interest" description="Disordered" evidence="1">
    <location>
        <begin position="580"/>
        <end position="600"/>
    </location>
</feature>
<name>A0ABQ0KWP6_MYCCL</name>
<gene>
    <name evidence="4" type="ORF">MCHLO_00994</name>
</gene>
<feature type="transmembrane region" description="Helical" evidence="2">
    <location>
        <begin position="209"/>
        <end position="232"/>
    </location>
</feature>
<proteinExistence type="predicted"/>
<keyword evidence="3" id="KW-0732">Signal</keyword>